<evidence type="ECO:0000313" key="2">
    <source>
        <dbReference type="EMBL" id="KAK9810655.1"/>
    </source>
</evidence>
<dbReference type="EMBL" id="JALJOQ010000015">
    <property type="protein sequence ID" value="KAK9810655.1"/>
    <property type="molecule type" value="Genomic_DNA"/>
</dbReference>
<evidence type="ECO:0000313" key="3">
    <source>
        <dbReference type="Proteomes" id="UP001465755"/>
    </source>
</evidence>
<protein>
    <submittedName>
        <fullName evidence="2">Uncharacterized protein</fullName>
    </submittedName>
</protein>
<dbReference type="Proteomes" id="UP001465755">
    <property type="component" value="Unassembled WGS sequence"/>
</dbReference>
<evidence type="ECO:0000256" key="1">
    <source>
        <dbReference type="SAM" id="MobiDB-lite"/>
    </source>
</evidence>
<sequence>MADELQASKKAGVSSLGSHNTLSAEEHNSGEFVRKILEESRRKVEREWRPWLRPFRSEYPLREIMNALHTIEQLAAEGQWEEAADRLQLLPNNSLVILQSCLHVSDITPSRVAPLWPRVRLNE</sequence>
<accession>A0AAW1PLI5</accession>
<proteinExistence type="predicted"/>
<dbReference type="AlphaFoldDB" id="A0AAW1PLI5"/>
<name>A0AAW1PLI5_9CHLO</name>
<comment type="caution">
    <text evidence="2">The sequence shown here is derived from an EMBL/GenBank/DDBJ whole genome shotgun (WGS) entry which is preliminary data.</text>
</comment>
<gene>
    <name evidence="2" type="ORF">WJX73_007803</name>
</gene>
<keyword evidence="3" id="KW-1185">Reference proteome</keyword>
<feature type="region of interest" description="Disordered" evidence="1">
    <location>
        <begin position="1"/>
        <end position="27"/>
    </location>
</feature>
<organism evidence="2 3">
    <name type="scientific">Symbiochloris irregularis</name>
    <dbReference type="NCBI Taxonomy" id="706552"/>
    <lineage>
        <taxon>Eukaryota</taxon>
        <taxon>Viridiplantae</taxon>
        <taxon>Chlorophyta</taxon>
        <taxon>core chlorophytes</taxon>
        <taxon>Trebouxiophyceae</taxon>
        <taxon>Trebouxiales</taxon>
        <taxon>Trebouxiaceae</taxon>
        <taxon>Symbiochloris</taxon>
    </lineage>
</organism>
<reference evidence="2 3" key="1">
    <citation type="journal article" date="2024" name="Nat. Commun.">
        <title>Phylogenomics reveals the evolutionary origins of lichenization in chlorophyte algae.</title>
        <authorList>
            <person name="Puginier C."/>
            <person name="Libourel C."/>
            <person name="Otte J."/>
            <person name="Skaloud P."/>
            <person name="Haon M."/>
            <person name="Grisel S."/>
            <person name="Petersen M."/>
            <person name="Berrin J.G."/>
            <person name="Delaux P.M."/>
            <person name="Dal Grande F."/>
            <person name="Keller J."/>
        </authorList>
    </citation>
    <scope>NUCLEOTIDE SEQUENCE [LARGE SCALE GENOMIC DNA]</scope>
    <source>
        <strain evidence="2 3">SAG 2036</strain>
    </source>
</reference>